<dbReference type="Proteomes" id="UP000299102">
    <property type="component" value="Unassembled WGS sequence"/>
</dbReference>
<organism evidence="3 4">
    <name type="scientific">Eumeta variegata</name>
    <name type="common">Bagworm moth</name>
    <name type="synonym">Eumeta japonica</name>
    <dbReference type="NCBI Taxonomy" id="151549"/>
    <lineage>
        <taxon>Eukaryota</taxon>
        <taxon>Metazoa</taxon>
        <taxon>Ecdysozoa</taxon>
        <taxon>Arthropoda</taxon>
        <taxon>Hexapoda</taxon>
        <taxon>Insecta</taxon>
        <taxon>Pterygota</taxon>
        <taxon>Neoptera</taxon>
        <taxon>Endopterygota</taxon>
        <taxon>Lepidoptera</taxon>
        <taxon>Glossata</taxon>
        <taxon>Ditrysia</taxon>
        <taxon>Tineoidea</taxon>
        <taxon>Psychidae</taxon>
        <taxon>Oiketicinae</taxon>
        <taxon>Eumeta</taxon>
    </lineage>
</organism>
<reference evidence="3 4" key="1">
    <citation type="journal article" date="2019" name="Commun. Biol.">
        <title>The bagworm genome reveals a unique fibroin gene that provides high tensile strength.</title>
        <authorList>
            <person name="Kono N."/>
            <person name="Nakamura H."/>
            <person name="Ohtoshi R."/>
            <person name="Tomita M."/>
            <person name="Numata K."/>
            <person name="Arakawa K."/>
        </authorList>
    </citation>
    <scope>NUCLEOTIDE SEQUENCE [LARGE SCALE GENOMIC DNA]</scope>
</reference>
<dbReference type="Pfam" id="PF12203">
    <property type="entry name" value="HDAC4_Gln"/>
    <property type="match status" value="1"/>
</dbReference>
<feature type="compositionally biased region" description="Polar residues" evidence="1">
    <location>
        <begin position="215"/>
        <end position="225"/>
    </location>
</feature>
<feature type="region of interest" description="Disordered" evidence="1">
    <location>
        <begin position="1"/>
        <end position="29"/>
    </location>
</feature>
<gene>
    <name evidence="3" type="ORF">EVAR_94422_1</name>
</gene>
<feature type="compositionally biased region" description="Low complexity" evidence="1">
    <location>
        <begin position="202"/>
        <end position="214"/>
    </location>
</feature>
<keyword evidence="4" id="KW-1185">Reference proteome</keyword>
<evidence type="ECO:0000259" key="2">
    <source>
        <dbReference type="Pfam" id="PF12203"/>
    </source>
</evidence>
<feature type="compositionally biased region" description="Gly residues" evidence="1">
    <location>
        <begin position="1"/>
        <end position="10"/>
    </location>
</feature>
<feature type="region of interest" description="Disordered" evidence="1">
    <location>
        <begin position="392"/>
        <end position="420"/>
    </location>
</feature>
<dbReference type="EMBL" id="BGZK01000076">
    <property type="protein sequence ID" value="GBP16084.1"/>
    <property type="molecule type" value="Genomic_DNA"/>
</dbReference>
<protein>
    <recommendedName>
        <fullName evidence="2">Histone deacetylase glutamine rich N-terminal domain-containing protein</fullName>
    </recommendedName>
</protein>
<dbReference type="AlphaFoldDB" id="A0A4C1TQ53"/>
<sequence length="420" mass="47993">MAHEGSGGAEGSPQQTPSPPHAPVARLPPDTSFHHQILQMCGGARKDRCRNSDVRERCGLREDVVTRVERGMLRWFSHLERMNESRLTRQIYRADVCDGKTADRLIVPSVAEPVHSGQRLKQDEDRGAPTGCRFDKEARYKVSACALPALYSVLFKLRSGVDLETSLRLMPVSRPRRRPPRKTSVRDVIPGPAHSALEKTTTRTQTRSARTQNTHAQLATRTRAHPTTSHAIFVSEITHAHPPKLPHFDAGVMYLFTDRPQIFRGRRVRLTIVTFQLKKQQQLQQQILLRHFQEQQQQLAEQHAQQLQQHLEVSLFREPLSAHALGRRHRRTPLTQIFSHISAITFELVKLVINSRQGMEFRHERLTEMAEKIKILVRIVFRNCFKTRTRSRMTSRFSPPAGRGASIRSPLARAHAHSFG</sequence>
<comment type="caution">
    <text evidence="3">The sequence shown here is derived from an EMBL/GenBank/DDBJ whole genome shotgun (WGS) entry which is preliminary data.</text>
</comment>
<feature type="compositionally biased region" description="Basic residues" evidence="1">
    <location>
        <begin position="174"/>
        <end position="183"/>
    </location>
</feature>
<feature type="region of interest" description="Disordered" evidence="1">
    <location>
        <begin position="173"/>
        <end position="225"/>
    </location>
</feature>
<evidence type="ECO:0000256" key="1">
    <source>
        <dbReference type="SAM" id="MobiDB-lite"/>
    </source>
</evidence>
<feature type="domain" description="Histone deacetylase glutamine rich N-terminal" evidence="2">
    <location>
        <begin position="275"/>
        <end position="312"/>
    </location>
</feature>
<dbReference type="InterPro" id="IPR024643">
    <property type="entry name" value="Hist_deacetylase_Gln_rich_N"/>
</dbReference>
<dbReference type="OrthoDB" id="5232919at2759"/>
<proteinExistence type="predicted"/>
<accession>A0A4C1TQ53</accession>
<name>A0A4C1TQ53_EUMVA</name>
<evidence type="ECO:0000313" key="3">
    <source>
        <dbReference type="EMBL" id="GBP16084.1"/>
    </source>
</evidence>
<evidence type="ECO:0000313" key="4">
    <source>
        <dbReference type="Proteomes" id="UP000299102"/>
    </source>
</evidence>
<dbReference type="Gene3D" id="6.10.250.1550">
    <property type="match status" value="1"/>
</dbReference>